<gene>
    <name evidence="2" type="ORF">FKW77_007555</name>
</gene>
<protein>
    <submittedName>
        <fullName evidence="2">Uncharacterized protein</fullName>
    </submittedName>
</protein>
<feature type="compositionally biased region" description="Basic and acidic residues" evidence="1">
    <location>
        <begin position="604"/>
        <end position="613"/>
    </location>
</feature>
<feature type="region of interest" description="Disordered" evidence="1">
    <location>
        <begin position="143"/>
        <end position="251"/>
    </location>
</feature>
<sequence>MTLYKKGPASSTEDPSLRLFEVRRQDFTTSSNTRLTMKFAIVTLVALAAHAFAEPAAIGTDPDFARPRNVRRWSGPSRQGPDGPHIVDDSSSVVSGSHFTDEEKREADPIHQVGRKRMKREINIPKGHDPVTGYTHHPIDPKCPTCNKKRVKRDVDTTPDHPPGGLNQGRPYDHPGQGGKRAKRDVNIPKGYDPIDPYHHPPLPGQGGKRAKRDVDAVTIDEGPHPIGRKRDVDAVTIDEGPHPIGRKRDVDAVTIDEGPHPIGRKRDVDAVTIDEGPHPIGRKREINIPKGPDPLGRYKHKPIDPNCPLCNKKRVKREVDTTDTVHPADPRGRYQHNPIDPKTGKPYGPPGRKREINIPKGPDPLGRYKHKPIDPNCPLCNKKRVKRDVDEQVKREVDIAPPPHKSPPDVPGKRDLDAVAIDEVSGDVGKRGVVPKGKKSPPTDIPGGNGRVKRDVDGHIQGKKSPPTTVPGWNGRVKRGVVPKGKKSPPTDIPGGNGRVKRQEPGRGQYGDDGPGGGGKVKRQEPGRGQYGDDGPGGGGKVKRQEPGRGQYGDDGPGGGGKVRRQEPRKPQSNTPTSDDPVFGGGRVKREADAHDVPPPTHDSGDDHRPGDEAPVTIHVGHP</sequence>
<dbReference type="AlphaFoldDB" id="A0A517L1M4"/>
<feature type="compositionally biased region" description="Gly residues" evidence="1">
    <location>
        <begin position="530"/>
        <end position="541"/>
    </location>
</feature>
<feature type="compositionally biased region" description="Gly residues" evidence="1">
    <location>
        <begin position="551"/>
        <end position="562"/>
    </location>
</feature>
<evidence type="ECO:0000313" key="3">
    <source>
        <dbReference type="Proteomes" id="UP000316270"/>
    </source>
</evidence>
<feature type="compositionally biased region" description="Basic residues" evidence="1">
    <location>
        <begin position="477"/>
        <end position="488"/>
    </location>
</feature>
<reference evidence="2 3" key="1">
    <citation type="submission" date="2019-07" db="EMBL/GenBank/DDBJ databases">
        <title>Finished genome of Venturia effusa.</title>
        <authorList>
            <person name="Young C.A."/>
            <person name="Cox M.P."/>
            <person name="Ganley A.R.D."/>
            <person name="David W.J."/>
        </authorList>
    </citation>
    <scope>NUCLEOTIDE SEQUENCE [LARGE SCALE GENOMIC DNA]</scope>
    <source>
        <strain evidence="3">albino</strain>
    </source>
</reference>
<accession>A0A517L1M4</accession>
<name>A0A517L1M4_9PEZI</name>
<organism evidence="2 3">
    <name type="scientific">Venturia effusa</name>
    <dbReference type="NCBI Taxonomy" id="50376"/>
    <lineage>
        <taxon>Eukaryota</taxon>
        <taxon>Fungi</taxon>
        <taxon>Dikarya</taxon>
        <taxon>Ascomycota</taxon>
        <taxon>Pezizomycotina</taxon>
        <taxon>Dothideomycetes</taxon>
        <taxon>Pleosporomycetidae</taxon>
        <taxon>Venturiales</taxon>
        <taxon>Venturiaceae</taxon>
        <taxon>Venturia</taxon>
    </lineage>
</organism>
<feature type="region of interest" description="Disordered" evidence="1">
    <location>
        <begin position="59"/>
        <end position="106"/>
    </location>
</feature>
<feature type="compositionally biased region" description="Pro residues" evidence="1">
    <location>
        <begin position="401"/>
        <end position="411"/>
    </location>
</feature>
<dbReference type="EMBL" id="CP042187">
    <property type="protein sequence ID" value="QDS69529.1"/>
    <property type="molecule type" value="Genomic_DNA"/>
</dbReference>
<evidence type="ECO:0000256" key="1">
    <source>
        <dbReference type="SAM" id="MobiDB-lite"/>
    </source>
</evidence>
<feature type="compositionally biased region" description="Gly residues" evidence="1">
    <location>
        <begin position="509"/>
        <end position="520"/>
    </location>
</feature>
<feature type="compositionally biased region" description="Basic and acidic residues" evidence="1">
    <location>
        <begin position="388"/>
        <end position="399"/>
    </location>
</feature>
<proteinExistence type="predicted"/>
<keyword evidence="3" id="KW-1185">Reference proteome</keyword>
<feature type="region of interest" description="Disordered" evidence="1">
    <location>
        <begin position="274"/>
        <end position="624"/>
    </location>
</feature>
<evidence type="ECO:0000313" key="2">
    <source>
        <dbReference type="EMBL" id="QDS69529.1"/>
    </source>
</evidence>
<dbReference type="Proteomes" id="UP000316270">
    <property type="component" value="Chromosome 3"/>
</dbReference>